<dbReference type="Gene3D" id="3.40.50.1820">
    <property type="entry name" value="alpha/beta hydrolase"/>
    <property type="match status" value="1"/>
</dbReference>
<proteinExistence type="predicted"/>
<organism evidence="3 4">
    <name type="scientific">candidate division WOR_3 bacterium SM23_42</name>
    <dbReference type="NCBI Taxonomy" id="1703779"/>
    <lineage>
        <taxon>Bacteria</taxon>
        <taxon>Bacteria division WOR-3</taxon>
    </lineage>
</organism>
<feature type="domain" description="Peptidase S9 prolyl oligopeptidase catalytic" evidence="2">
    <location>
        <begin position="413"/>
        <end position="626"/>
    </location>
</feature>
<accession>A0A0S8FPW1</accession>
<keyword evidence="1" id="KW-0378">Hydrolase</keyword>
<dbReference type="PATRIC" id="fig|1703779.3.peg.1419"/>
<comment type="caution">
    <text evidence="3">The sequence shown here is derived from an EMBL/GenBank/DDBJ whole genome shotgun (WGS) entry which is preliminary data.</text>
</comment>
<dbReference type="STRING" id="1703779.AMJ83_09840"/>
<dbReference type="InterPro" id="IPR029058">
    <property type="entry name" value="AB_hydrolase_fold"/>
</dbReference>
<dbReference type="EMBL" id="LJUJ01000026">
    <property type="protein sequence ID" value="KPK62787.1"/>
    <property type="molecule type" value="Genomic_DNA"/>
</dbReference>
<reference evidence="3 4" key="1">
    <citation type="journal article" date="2015" name="Microbiome">
        <title>Genomic resolution of linkages in carbon, nitrogen, and sulfur cycling among widespread estuary sediment bacteria.</title>
        <authorList>
            <person name="Baker B.J."/>
            <person name="Lazar C.S."/>
            <person name="Teske A.P."/>
            <person name="Dick G.J."/>
        </authorList>
    </citation>
    <scope>NUCLEOTIDE SEQUENCE [LARGE SCALE GENOMIC DNA]</scope>
    <source>
        <strain evidence="3">SM23_42</strain>
    </source>
</reference>
<dbReference type="GO" id="GO:0006508">
    <property type="term" value="P:proteolysis"/>
    <property type="evidence" value="ECO:0007669"/>
    <property type="project" value="InterPro"/>
</dbReference>
<protein>
    <submittedName>
        <fullName evidence="3">Peptidase S9</fullName>
    </submittedName>
</protein>
<dbReference type="InterPro" id="IPR011042">
    <property type="entry name" value="6-blade_b-propeller_TolB-like"/>
</dbReference>
<dbReference type="InterPro" id="IPR001375">
    <property type="entry name" value="Peptidase_S9_cat"/>
</dbReference>
<dbReference type="SUPFAM" id="SSF82171">
    <property type="entry name" value="DPP6 N-terminal domain-like"/>
    <property type="match status" value="1"/>
</dbReference>
<dbReference type="Proteomes" id="UP000051373">
    <property type="component" value="Unassembled WGS sequence"/>
</dbReference>
<dbReference type="GO" id="GO:0004252">
    <property type="term" value="F:serine-type endopeptidase activity"/>
    <property type="evidence" value="ECO:0007669"/>
    <property type="project" value="InterPro"/>
</dbReference>
<dbReference type="Gene3D" id="2.120.10.30">
    <property type="entry name" value="TolB, C-terminal domain"/>
    <property type="match status" value="1"/>
</dbReference>
<evidence type="ECO:0000256" key="1">
    <source>
        <dbReference type="ARBA" id="ARBA00022801"/>
    </source>
</evidence>
<gene>
    <name evidence="3" type="ORF">AMJ83_09840</name>
</gene>
<dbReference type="AlphaFoldDB" id="A0A0S8FPW1"/>
<dbReference type="SUPFAM" id="SSF53474">
    <property type="entry name" value="alpha/beta-Hydrolases"/>
    <property type="match status" value="1"/>
</dbReference>
<dbReference type="PRINTS" id="PR00862">
    <property type="entry name" value="PROLIGOPTASE"/>
</dbReference>
<evidence type="ECO:0000313" key="3">
    <source>
        <dbReference type="EMBL" id="KPK62787.1"/>
    </source>
</evidence>
<sequence>MVLIIPQQAASGSVPELIPREVLFGNPVRITARLSPDGKVLAYIAPIDNVLNIWIRTIGTEDDRPVTKDDNRGIRYYFWAEDSRHIMYAQDAEGNENWRLYSVDLETEEIKDLTPFENIQVRMVETNKRFPNELLFSMNKEDPKAHDVYHLDLISGEITLVAKNPGDVIEWVIDTDFKVRGIITAKPDGGFDLMVRDSDDDDWRVLVTWDAEDGMTSAPNFVSPPTVFSEDGKYIYFMDSRGVNAGRLVKMEIATGNIGVLVEDQQYDVSKHALLHPVTNEIQAVAVQRARLEWVVLDKTITDDLDAIATLDHGDFTILSRDNDDDTWLVAFEKDNGPVSYYVYNLTTKQGRYLFNQKPDLDEYTLASMKPISFTSRDGLTIHGYITYPVGQEKTNLPVVLAVHGGPWARNTWEFDADAQWFANRGYVCLQVNFRGSLGYGKDFVNAGDKEWAGKVHNDLVDAVDWTIDQGIADPERIAIFGGSYGGYAALVGATFTPDLFCCAVDMFGPSNLITFIEAIPPWFSTLLATIHKRMGNPETENDLLKAQSPLFKVDRIKIPILIAQGANDPRVKQAESEQLVEAMKQKGLDYEYVLFPDEGHGFKKPHNRLKFYAAAEKFLANYLGGRYEEAAQ</sequence>
<dbReference type="PANTHER" id="PTHR42776:SF27">
    <property type="entry name" value="DIPEPTIDYL PEPTIDASE FAMILY MEMBER 6"/>
    <property type="match status" value="1"/>
</dbReference>
<evidence type="ECO:0000259" key="2">
    <source>
        <dbReference type="Pfam" id="PF00326"/>
    </source>
</evidence>
<name>A0A0S8FPW1_UNCW3</name>
<dbReference type="InterPro" id="IPR002470">
    <property type="entry name" value="Peptidase_S9A"/>
</dbReference>
<dbReference type="PANTHER" id="PTHR42776">
    <property type="entry name" value="SERINE PEPTIDASE S9 FAMILY MEMBER"/>
    <property type="match status" value="1"/>
</dbReference>
<evidence type="ECO:0000313" key="4">
    <source>
        <dbReference type="Proteomes" id="UP000051373"/>
    </source>
</evidence>
<dbReference type="Pfam" id="PF00326">
    <property type="entry name" value="Peptidase_S9"/>
    <property type="match status" value="1"/>
</dbReference>